<dbReference type="Ensembl" id="ENSGMOT00000070664.1">
    <property type="protein sequence ID" value="ENSGMOP00000055057.1"/>
    <property type="gene ID" value="ENSGMOG00000029506.1"/>
</dbReference>
<dbReference type="GeneTree" id="ENSGT00940000165266"/>
<dbReference type="OMA" id="NEDSICH"/>
<evidence type="ECO:0000313" key="3">
    <source>
        <dbReference type="Proteomes" id="UP000694546"/>
    </source>
</evidence>
<dbReference type="GO" id="GO:0043565">
    <property type="term" value="F:sequence-specific DNA binding"/>
    <property type="evidence" value="ECO:0007669"/>
    <property type="project" value="InterPro"/>
</dbReference>
<dbReference type="Ensembl" id="ENSGMOT00000032207.1">
    <property type="protein sequence ID" value="ENSGMOP00000026647.1"/>
    <property type="gene ID" value="ENSGMOG00000024126.1"/>
</dbReference>
<reference evidence="2" key="1">
    <citation type="submission" date="2025-05" db="UniProtKB">
        <authorList>
            <consortium name="Ensembl"/>
        </authorList>
    </citation>
    <scope>IDENTIFICATION</scope>
</reference>
<feature type="domain" description="Integrase catalytic" evidence="1">
    <location>
        <begin position="221"/>
        <end position="404"/>
    </location>
</feature>
<dbReference type="InterPro" id="IPR012337">
    <property type="entry name" value="RNaseH-like_sf"/>
</dbReference>
<dbReference type="SUPFAM" id="SSF46689">
    <property type="entry name" value="Homeodomain-like"/>
    <property type="match status" value="1"/>
</dbReference>
<dbReference type="Proteomes" id="UP000694546">
    <property type="component" value="Unassembled WGS sequence"/>
</dbReference>
<organism evidence="2 3">
    <name type="scientific">Gadus morhua</name>
    <name type="common">Atlantic cod</name>
    <dbReference type="NCBI Taxonomy" id="8049"/>
    <lineage>
        <taxon>Eukaryota</taxon>
        <taxon>Metazoa</taxon>
        <taxon>Chordata</taxon>
        <taxon>Craniata</taxon>
        <taxon>Vertebrata</taxon>
        <taxon>Euteleostomi</taxon>
        <taxon>Actinopterygii</taxon>
        <taxon>Neopterygii</taxon>
        <taxon>Teleostei</taxon>
        <taxon>Neoteleostei</taxon>
        <taxon>Acanthomorphata</taxon>
        <taxon>Zeiogadaria</taxon>
        <taxon>Gadariae</taxon>
        <taxon>Gadiformes</taxon>
        <taxon>Gadoidei</taxon>
        <taxon>Gadidae</taxon>
        <taxon>Gadus</taxon>
    </lineage>
</organism>
<dbReference type="Proteomes" id="UP000694546">
    <property type="component" value="Chromosome 5"/>
</dbReference>
<gene>
    <name evidence="2" type="primary">LOC115545851</name>
</gene>
<dbReference type="InterPro" id="IPR009057">
    <property type="entry name" value="Homeodomain-like_sf"/>
</dbReference>
<name>A0A8C5FCJ0_GADMO</name>
<accession>A0A8C5FCJ0</accession>
<proteinExistence type="predicted"/>
<dbReference type="InterPro" id="IPR001584">
    <property type="entry name" value="Integrase_cat-core"/>
</dbReference>
<evidence type="ECO:0000259" key="1">
    <source>
        <dbReference type="PROSITE" id="PS50994"/>
    </source>
</evidence>
<dbReference type="Pfam" id="PF24764">
    <property type="entry name" value="rva_4"/>
    <property type="match status" value="1"/>
</dbReference>
<dbReference type="Gene3D" id="3.30.420.10">
    <property type="entry name" value="Ribonuclease H-like superfamily/Ribonuclease H"/>
    <property type="match status" value="1"/>
</dbReference>
<dbReference type="InterPro" id="IPR002197">
    <property type="entry name" value="HTH_Fis"/>
</dbReference>
<dbReference type="PRINTS" id="PR01590">
    <property type="entry name" value="HTHFIS"/>
</dbReference>
<dbReference type="PROSITE" id="PS50994">
    <property type="entry name" value="INTEGRASE"/>
    <property type="match status" value="1"/>
</dbReference>
<dbReference type="AlphaFoldDB" id="A0A8C5FCJ0"/>
<dbReference type="Proteomes" id="UP000694546">
    <property type="component" value="Chromosome 6"/>
</dbReference>
<dbReference type="PANTHER" id="PTHR46791">
    <property type="entry name" value="EXPRESSED PROTEIN"/>
    <property type="match status" value="1"/>
</dbReference>
<dbReference type="SUPFAM" id="SSF53098">
    <property type="entry name" value="Ribonuclease H-like"/>
    <property type="match status" value="1"/>
</dbReference>
<dbReference type="PANTHER" id="PTHR46791:SF11">
    <property type="entry name" value="INTEGRASE CATALYTIC DOMAIN-CONTAINING PROTEIN"/>
    <property type="match status" value="1"/>
</dbReference>
<protein>
    <submittedName>
        <fullName evidence="2">Uncharacterized LOC115538904</fullName>
    </submittedName>
</protein>
<evidence type="ECO:0000313" key="2">
    <source>
        <dbReference type="Ensembl" id="ENSGMOP00000026647.1"/>
    </source>
</evidence>
<dbReference type="InterPro" id="IPR058913">
    <property type="entry name" value="Integrase_dom_put"/>
</dbReference>
<dbReference type="Ensembl" id="ENSGMOT00000056704.1">
    <property type="protein sequence ID" value="ENSGMOP00000068497.1"/>
    <property type="gene ID" value="ENSGMOG00000035664.1"/>
</dbReference>
<sequence length="486" mass="55901">MASFTFLWNGMHRHFQLLQISRKNKNNKVMLANVMIYFFSLAHIADAIDEILRTEVGTDHLLLFLENISHVLTIEAAEGDLPDEQRVCQLLSMAIHELDGARMQAMSREQLLYLLESHFKVGDIAKQLGVSKRTIRRRMTEYGLSVRQTYSNITDEELCRVIFQFISNCPNAGIRTVTGHLNSLGIRVTQHRVRQGLKAVDPVGNFLRGLQLNTVPRVPYSVPGPLSLWHIDGNHKLIRWKIVIHGGIDGYSRRIMFLSANTNNRASTVLQCFLTAVAEHGLPQRVRSDKGGENVEVARFMLEHPERGPDRRSHITGKSVHNQRIERLWRDVWVMVVSNYYHTFRYLEEVGLLNPDEDSHIICLHYIFLPRLNWHLREFIRMWDRHPLSTEGNRSPQQLWVAGLLLEPQQDLHLADATNWGIDWEGPVAEPDPVAVVQVLPVHSDLQQTIEEHLRGTIDPYMTSDVFGMDLYWQALSLVAQLHLPD</sequence>
<dbReference type="InterPro" id="IPR036397">
    <property type="entry name" value="RNaseH_sf"/>
</dbReference>
<dbReference type="GO" id="GO:0015074">
    <property type="term" value="P:DNA integration"/>
    <property type="evidence" value="ECO:0007669"/>
    <property type="project" value="InterPro"/>
</dbReference>
<keyword evidence="3" id="KW-1185">Reference proteome</keyword>